<dbReference type="AlphaFoldDB" id="A0A4R6JRC5"/>
<dbReference type="InterPro" id="IPR002586">
    <property type="entry name" value="CobQ/CobB/MinD/ParA_Nub-bd_dom"/>
</dbReference>
<evidence type="ECO:0000313" key="4">
    <source>
        <dbReference type="Proteomes" id="UP000294901"/>
    </source>
</evidence>
<dbReference type="Gene3D" id="3.40.50.300">
    <property type="entry name" value="P-loop containing nucleotide triphosphate hydrolases"/>
    <property type="match status" value="1"/>
</dbReference>
<organism evidence="3 4">
    <name type="scientific">Paractinoplanes brasiliensis</name>
    <dbReference type="NCBI Taxonomy" id="52695"/>
    <lineage>
        <taxon>Bacteria</taxon>
        <taxon>Bacillati</taxon>
        <taxon>Actinomycetota</taxon>
        <taxon>Actinomycetes</taxon>
        <taxon>Micromonosporales</taxon>
        <taxon>Micromonosporaceae</taxon>
        <taxon>Paractinoplanes</taxon>
    </lineage>
</organism>
<dbReference type="InterPro" id="IPR022521">
    <property type="entry name" value="Rv3660c"/>
</dbReference>
<dbReference type="SUPFAM" id="SSF52540">
    <property type="entry name" value="P-loop containing nucleoside triphosphate hydrolases"/>
    <property type="match status" value="1"/>
</dbReference>
<evidence type="ECO:0000259" key="1">
    <source>
        <dbReference type="Pfam" id="PF01656"/>
    </source>
</evidence>
<proteinExistence type="predicted"/>
<name>A0A4R6JRC5_9ACTN</name>
<dbReference type="InterPro" id="IPR050625">
    <property type="entry name" value="ParA/MinD_ATPase"/>
</dbReference>
<dbReference type="NCBIfam" id="TIGR03815">
    <property type="entry name" value="CpaE_hom_Actino"/>
    <property type="match status" value="1"/>
</dbReference>
<dbReference type="GO" id="GO:0005524">
    <property type="term" value="F:ATP binding"/>
    <property type="evidence" value="ECO:0007669"/>
    <property type="project" value="TreeGrafter"/>
</dbReference>
<sequence length="357" mass="37165">MPAARLPLVVTSDPDLLDDLLRLAAAGGTEIDVAPDPAAARPRYGTAPLVMIGADQLDACLRARLARRSRVAVVSRGEVTETMWTAANAHGVEHIAELPTAETWVVDRFAEQLDQPTGRVLAVIGGRGGAGASTLAAGLATTASGARRRTLLIDADPLGGGLDLVFGWERRDGLRWSALAEAGGRVDPPTLLEALPHHGDLVVLSFDREGTPLVPPEAMGATIDAGRRAREVIVVDLPRRLDDAGVLALECADQAVLLVPAEVRAAAAAARIARTVQTHRRELSLVVRGPAPGKLRPREISAALGLPLIGTLRPEPAISQGAERGLPPAAEGKGPLADLCRRLIGDLLGDTSSAVAA</sequence>
<dbReference type="Pfam" id="PF01656">
    <property type="entry name" value="CbiA"/>
    <property type="match status" value="1"/>
</dbReference>
<feature type="domain" description="Rv3660c-like CheY-like N-terminal" evidence="2">
    <location>
        <begin position="10"/>
        <end position="117"/>
    </location>
</feature>
<dbReference type="GO" id="GO:0005829">
    <property type="term" value="C:cytosol"/>
    <property type="evidence" value="ECO:0007669"/>
    <property type="project" value="TreeGrafter"/>
</dbReference>
<dbReference type="GO" id="GO:0051782">
    <property type="term" value="P:negative regulation of cell division"/>
    <property type="evidence" value="ECO:0007669"/>
    <property type="project" value="TreeGrafter"/>
</dbReference>
<dbReference type="InterPro" id="IPR027417">
    <property type="entry name" value="P-loop_NTPase"/>
</dbReference>
<dbReference type="InterPro" id="IPR059050">
    <property type="entry name" value="Rv3660c_N"/>
</dbReference>
<reference evidence="3 4" key="1">
    <citation type="submission" date="2019-03" db="EMBL/GenBank/DDBJ databases">
        <title>Sequencing the genomes of 1000 actinobacteria strains.</title>
        <authorList>
            <person name="Klenk H.-P."/>
        </authorList>
    </citation>
    <scope>NUCLEOTIDE SEQUENCE [LARGE SCALE GENOMIC DNA]</scope>
    <source>
        <strain evidence="3 4">DSM 43805</strain>
    </source>
</reference>
<gene>
    <name evidence="3" type="ORF">C8E87_2859</name>
</gene>
<evidence type="ECO:0000313" key="3">
    <source>
        <dbReference type="EMBL" id="TDO39183.1"/>
    </source>
</evidence>
<comment type="caution">
    <text evidence="3">The sequence shown here is derived from an EMBL/GenBank/DDBJ whole genome shotgun (WGS) entry which is preliminary data.</text>
</comment>
<dbReference type="PANTHER" id="PTHR43384">
    <property type="entry name" value="SEPTUM SITE-DETERMINING PROTEIN MIND HOMOLOG, CHLOROPLASTIC-RELATED"/>
    <property type="match status" value="1"/>
</dbReference>
<dbReference type="RefSeq" id="WP_133873545.1">
    <property type="nucleotide sequence ID" value="NZ_BOMD01000068.1"/>
</dbReference>
<dbReference type="Pfam" id="PF26563">
    <property type="entry name" value="Rv3660c_N"/>
    <property type="match status" value="1"/>
</dbReference>
<evidence type="ECO:0000259" key="2">
    <source>
        <dbReference type="Pfam" id="PF26563"/>
    </source>
</evidence>
<dbReference type="EMBL" id="SNWR01000001">
    <property type="protein sequence ID" value="TDO39183.1"/>
    <property type="molecule type" value="Genomic_DNA"/>
</dbReference>
<dbReference type="PANTHER" id="PTHR43384:SF11">
    <property type="entry name" value="SEPTUM SITE DETERMINING PROTEIN"/>
    <property type="match status" value="1"/>
</dbReference>
<dbReference type="OrthoDB" id="3252838at2"/>
<feature type="domain" description="CobQ/CobB/MinD/ParA nucleotide binding" evidence="1">
    <location>
        <begin position="121"/>
        <end position="160"/>
    </location>
</feature>
<dbReference type="GO" id="GO:0009898">
    <property type="term" value="C:cytoplasmic side of plasma membrane"/>
    <property type="evidence" value="ECO:0007669"/>
    <property type="project" value="TreeGrafter"/>
</dbReference>
<accession>A0A4R6JRC5</accession>
<protein>
    <submittedName>
        <fullName evidence="3">Secretion/DNA translocation related CpaE-like protein</fullName>
    </submittedName>
</protein>
<keyword evidence="4" id="KW-1185">Reference proteome</keyword>
<dbReference type="Proteomes" id="UP000294901">
    <property type="component" value="Unassembled WGS sequence"/>
</dbReference>
<dbReference type="GO" id="GO:0016887">
    <property type="term" value="F:ATP hydrolysis activity"/>
    <property type="evidence" value="ECO:0007669"/>
    <property type="project" value="TreeGrafter"/>
</dbReference>